<dbReference type="Proteomes" id="UP000470332">
    <property type="component" value="Unassembled WGS sequence"/>
</dbReference>
<evidence type="ECO:0000256" key="1">
    <source>
        <dbReference type="SAM" id="MobiDB-lite"/>
    </source>
</evidence>
<dbReference type="AlphaFoldDB" id="A0A7J5G893"/>
<gene>
    <name evidence="2" type="ORF">GAS37_06900</name>
</gene>
<comment type="caution">
    <text evidence="2">The sequence shown here is derived from an EMBL/GenBank/DDBJ whole genome shotgun (WGS) entry which is preliminary data.</text>
</comment>
<accession>A0A7J5G893</accession>
<evidence type="ECO:0008006" key="4">
    <source>
        <dbReference type="Google" id="ProtNLM"/>
    </source>
</evidence>
<evidence type="ECO:0000313" key="3">
    <source>
        <dbReference type="Proteomes" id="UP000470332"/>
    </source>
</evidence>
<feature type="region of interest" description="Disordered" evidence="1">
    <location>
        <begin position="166"/>
        <end position="187"/>
    </location>
</feature>
<protein>
    <recommendedName>
        <fullName evidence="4">HNH endonuclease</fullName>
    </recommendedName>
</protein>
<organism evidence="2 3">
    <name type="scientific">Phocaeicola vulgatus</name>
    <name type="common">Bacteroides vulgatus</name>
    <dbReference type="NCBI Taxonomy" id="821"/>
    <lineage>
        <taxon>Bacteria</taxon>
        <taxon>Pseudomonadati</taxon>
        <taxon>Bacteroidota</taxon>
        <taxon>Bacteroidia</taxon>
        <taxon>Bacteroidales</taxon>
        <taxon>Bacteroidaceae</taxon>
        <taxon>Phocaeicola</taxon>
    </lineage>
</organism>
<evidence type="ECO:0000313" key="2">
    <source>
        <dbReference type="EMBL" id="KAB3863726.1"/>
    </source>
</evidence>
<proteinExistence type="predicted"/>
<dbReference type="Pfam" id="PF12639">
    <property type="entry name" value="Colicin-DNase"/>
    <property type="match status" value="1"/>
</dbReference>
<name>A0A7J5G893_PHOVU</name>
<dbReference type="EMBL" id="WCXA01000011">
    <property type="protein sequence ID" value="KAB3863726.1"/>
    <property type="molecule type" value="Genomic_DNA"/>
</dbReference>
<reference evidence="2 3" key="1">
    <citation type="journal article" date="2019" name="Nat. Med.">
        <title>A library of human gut bacterial isolates paired with longitudinal multiomics data enables mechanistic microbiome research.</title>
        <authorList>
            <person name="Poyet M."/>
            <person name="Groussin M."/>
            <person name="Gibbons S.M."/>
            <person name="Avila-Pacheco J."/>
            <person name="Jiang X."/>
            <person name="Kearney S.M."/>
            <person name="Perrotta A.R."/>
            <person name="Berdy B."/>
            <person name="Zhao S."/>
            <person name="Lieberman T.D."/>
            <person name="Swanson P.K."/>
            <person name="Smith M."/>
            <person name="Roesemann S."/>
            <person name="Alexander J.E."/>
            <person name="Rich S.A."/>
            <person name="Livny J."/>
            <person name="Vlamakis H."/>
            <person name="Clish C."/>
            <person name="Bullock K."/>
            <person name="Deik A."/>
            <person name="Scott J."/>
            <person name="Pierce K.A."/>
            <person name="Xavier R.J."/>
            <person name="Alm E.J."/>
        </authorList>
    </citation>
    <scope>NUCLEOTIDE SEQUENCE [LARGE SCALE GENOMIC DNA]</scope>
    <source>
        <strain evidence="2 3">BIOML-A9</strain>
    </source>
</reference>
<sequence length="187" mass="21080">MADQLSNLWKQAEKIAPSDIKTSFAPIDQPINSLGENTFCNRLPRTGEWSGETGNSDWYPDRVDIPTKANEEGQTWGDILDKHGIDGIPFKDGEPDFSEVSKGTVEIDDFSTRRFGAGGNFDQADQKLAEQRGCTVEEVQQWRADNDYTWHEKQDCKTMEKVPREIHHNVPHTGGISVLKSKQSETK</sequence>